<organism evidence="5 6">
    <name type="scientific">Poseidonibacter parvus</name>
    <dbReference type="NCBI Taxonomy" id="1850254"/>
    <lineage>
        <taxon>Bacteria</taxon>
        <taxon>Pseudomonadati</taxon>
        <taxon>Campylobacterota</taxon>
        <taxon>Epsilonproteobacteria</taxon>
        <taxon>Campylobacterales</taxon>
        <taxon>Arcobacteraceae</taxon>
        <taxon>Poseidonibacter</taxon>
    </lineage>
</organism>
<keyword evidence="6" id="KW-1185">Reference proteome</keyword>
<evidence type="ECO:0000256" key="2">
    <source>
        <dbReference type="ARBA" id="ARBA00023002"/>
    </source>
</evidence>
<dbReference type="InterPro" id="IPR016084">
    <property type="entry name" value="Haem_Oase-like_multi-hlx"/>
</dbReference>
<dbReference type="STRING" id="1850254.LPB137_02715"/>
<feature type="domain" description="Thiaminase-2/PQQC" evidence="4">
    <location>
        <begin position="17"/>
        <end position="220"/>
    </location>
</feature>
<evidence type="ECO:0000256" key="1">
    <source>
        <dbReference type="ARBA" id="ARBA00022905"/>
    </source>
</evidence>
<proteinExistence type="inferred from homology"/>
<dbReference type="PANTHER" id="PTHR40279:SF3">
    <property type="entry name" value="4-AMINOBENZOATE SYNTHASE"/>
    <property type="match status" value="1"/>
</dbReference>
<comment type="pathway">
    <text evidence="3">Cofactor biosynthesis; pyrroloquinoline quinone biosynthesis.</text>
</comment>
<sequence>MNMSELLSKEDFEKKLKDMGSMYHIHHPFHVRMYEGSCTKEEIQGWVANRFYYQCAIPIKDAAIMSNNPPIEDRRKWVDRILDHDSVGGGIEAWLDLGVAVGLKKEDLESHKFVLPAVKFAVDAYVNFARRSPWKEAAMSSLTEMFAPQIHQQRLDTWPKNYPWIEQNGLRYFQKRLSEARRDVQHGLSMTLVEFDTVELQNRACEILQFKLDILWTMCDALYLAYELKRPPYFNIKDCNATRKITCN</sequence>
<dbReference type="Pfam" id="PF03070">
    <property type="entry name" value="TENA_THI-4"/>
    <property type="match status" value="1"/>
</dbReference>
<dbReference type="Gene3D" id="1.20.910.10">
    <property type="entry name" value="Heme oxygenase-like"/>
    <property type="match status" value="1"/>
</dbReference>
<dbReference type="SUPFAM" id="SSF48613">
    <property type="entry name" value="Heme oxygenase-like"/>
    <property type="match status" value="1"/>
</dbReference>
<comment type="similarity">
    <text evidence="3">Belongs to the PqqC family.</text>
</comment>
<dbReference type="PANTHER" id="PTHR40279">
    <property type="entry name" value="PQQC-LIKE PROTEIN"/>
    <property type="match status" value="1"/>
</dbReference>
<dbReference type="HAMAP" id="MF_00654">
    <property type="entry name" value="PQQ_syn_PqqC"/>
    <property type="match status" value="1"/>
</dbReference>
<dbReference type="GO" id="GO:0033732">
    <property type="term" value="F:pyrroloquinoline-quinone synthase activity"/>
    <property type="evidence" value="ECO:0007669"/>
    <property type="project" value="UniProtKB-EC"/>
</dbReference>
<dbReference type="GO" id="GO:0018189">
    <property type="term" value="P:pyrroloquinoline quinone biosynthetic process"/>
    <property type="evidence" value="ECO:0007669"/>
    <property type="project" value="UniProtKB-UniRule"/>
</dbReference>
<evidence type="ECO:0000313" key="5">
    <source>
        <dbReference type="EMBL" id="APW64834.1"/>
    </source>
</evidence>
<dbReference type="InterPro" id="IPR039068">
    <property type="entry name" value="PqqC-like"/>
</dbReference>
<dbReference type="AlphaFoldDB" id="A0A1P8KJX0"/>
<evidence type="ECO:0000259" key="4">
    <source>
        <dbReference type="Pfam" id="PF03070"/>
    </source>
</evidence>
<dbReference type="UniPathway" id="UPA00539"/>
<dbReference type="OrthoDB" id="9800756at2"/>
<dbReference type="EMBL" id="CP019070">
    <property type="protein sequence ID" value="APW64834.1"/>
    <property type="molecule type" value="Genomic_DNA"/>
</dbReference>
<reference evidence="5 6" key="1">
    <citation type="submission" date="2017-01" db="EMBL/GenBank/DDBJ databases">
        <title>Genome sequencing of Arcobacter sp. LPB0137.</title>
        <authorList>
            <person name="Lee G.-W."/>
            <person name="Yi H."/>
        </authorList>
    </citation>
    <scope>NUCLEOTIDE SEQUENCE [LARGE SCALE GENOMIC DNA]</scope>
    <source>
        <strain evidence="5 6">LPB0137</strain>
    </source>
</reference>
<dbReference type="KEGG" id="alp:LPB137_02715"/>
<name>A0A1P8KJX0_9BACT</name>
<dbReference type="Proteomes" id="UP000186074">
    <property type="component" value="Chromosome"/>
</dbReference>
<evidence type="ECO:0000256" key="3">
    <source>
        <dbReference type="HAMAP-Rule" id="MF_00654"/>
    </source>
</evidence>
<dbReference type="EC" id="1.3.3.11" evidence="3"/>
<dbReference type="NCBIfam" id="TIGR02111">
    <property type="entry name" value="PQQ_syn_pqqC"/>
    <property type="match status" value="1"/>
</dbReference>
<comment type="catalytic activity">
    <reaction evidence="3">
        <text>6-(2-amino-2-carboxyethyl)-7,8-dioxo-1,2,3,4,7,8-hexahydroquinoline-2,4-dicarboxylate + 3 O2 = pyrroloquinoline quinone + 2 H2O2 + 2 H2O + H(+)</text>
        <dbReference type="Rhea" id="RHEA:10692"/>
        <dbReference type="ChEBI" id="CHEBI:15377"/>
        <dbReference type="ChEBI" id="CHEBI:15378"/>
        <dbReference type="ChEBI" id="CHEBI:15379"/>
        <dbReference type="ChEBI" id="CHEBI:16240"/>
        <dbReference type="ChEBI" id="CHEBI:58442"/>
        <dbReference type="ChEBI" id="CHEBI:58778"/>
        <dbReference type="EC" id="1.3.3.11"/>
    </reaction>
</comment>
<protein>
    <recommendedName>
        <fullName evidence="3">Pyrroloquinoline-quinone synthase</fullName>
        <ecNumber evidence="3">1.3.3.11</ecNumber>
    </recommendedName>
    <alternativeName>
        <fullName evidence="3">Coenzyme PQQ synthesis protein C</fullName>
    </alternativeName>
    <alternativeName>
        <fullName evidence="3">Pyrroloquinoline quinone biosynthesis protein C</fullName>
    </alternativeName>
</protein>
<dbReference type="InterPro" id="IPR011845">
    <property type="entry name" value="PqqC"/>
</dbReference>
<evidence type="ECO:0000313" key="6">
    <source>
        <dbReference type="Proteomes" id="UP000186074"/>
    </source>
</evidence>
<gene>
    <name evidence="3" type="primary">pqqC</name>
    <name evidence="5" type="ORF">LPB137_02715</name>
</gene>
<accession>A0A1P8KJX0</accession>
<keyword evidence="2 3" id="KW-0560">Oxidoreductase</keyword>
<dbReference type="InterPro" id="IPR004305">
    <property type="entry name" value="Thiaminase-2/PQQC"/>
</dbReference>
<keyword evidence="1 3" id="KW-0884">PQQ biosynthesis</keyword>
<comment type="function">
    <text evidence="3">Ring cyclization and eight-electron oxidation of 3a-(2-amino-2-carboxyethyl)-4,5-dioxo-4,5,6,7,8,9-hexahydroquinoline-7,9-dicarboxylic-acid to PQQ.</text>
</comment>